<evidence type="ECO:0000256" key="4">
    <source>
        <dbReference type="ARBA" id="ARBA00023125"/>
    </source>
</evidence>
<feature type="domain" description="Homeobox" evidence="12">
    <location>
        <begin position="96"/>
        <end position="156"/>
    </location>
</feature>
<organism evidence="13 14">
    <name type="scientific">Nelumbo nucifera</name>
    <name type="common">Sacred lotus</name>
    <dbReference type="NCBI Taxonomy" id="4432"/>
    <lineage>
        <taxon>Eukaryota</taxon>
        <taxon>Viridiplantae</taxon>
        <taxon>Streptophyta</taxon>
        <taxon>Embryophyta</taxon>
        <taxon>Tracheophyta</taxon>
        <taxon>Spermatophyta</taxon>
        <taxon>Magnoliopsida</taxon>
        <taxon>Proteales</taxon>
        <taxon>Nelumbonaceae</taxon>
        <taxon>Nelumbo</taxon>
    </lineage>
</organism>
<keyword evidence="10" id="KW-0175">Coiled coil</keyword>
<keyword evidence="6" id="KW-0804">Transcription</keyword>
<dbReference type="InterPro" id="IPR001356">
    <property type="entry name" value="HD"/>
</dbReference>
<comment type="similarity">
    <text evidence="2">Belongs to the HD-ZIP homeobox family. Class II subfamily.</text>
</comment>
<evidence type="ECO:0000256" key="9">
    <source>
        <dbReference type="RuleBase" id="RU000682"/>
    </source>
</evidence>
<evidence type="ECO:0000256" key="11">
    <source>
        <dbReference type="SAM" id="MobiDB-lite"/>
    </source>
</evidence>
<keyword evidence="3" id="KW-0805">Transcription regulation</keyword>
<evidence type="ECO:0000256" key="3">
    <source>
        <dbReference type="ARBA" id="ARBA00023015"/>
    </source>
</evidence>
<reference evidence="13 14" key="1">
    <citation type="journal article" date="2020" name="Mol. Biol. Evol.">
        <title>Distinct Expression and Methylation Patterns for Genes with Different Fates following a Single Whole-Genome Duplication in Flowering Plants.</title>
        <authorList>
            <person name="Shi T."/>
            <person name="Rahmani R.S."/>
            <person name="Gugger P.F."/>
            <person name="Wang M."/>
            <person name="Li H."/>
            <person name="Zhang Y."/>
            <person name="Li Z."/>
            <person name="Wang Q."/>
            <person name="Van de Peer Y."/>
            <person name="Marchal K."/>
            <person name="Chen J."/>
        </authorList>
    </citation>
    <scope>NUCLEOTIDE SEQUENCE [LARGE SCALE GENOMIC DNA]</scope>
    <source>
        <tissue evidence="13">Leaf</tissue>
    </source>
</reference>
<dbReference type="GO" id="GO:0043565">
    <property type="term" value="F:sequence-specific DNA binding"/>
    <property type="evidence" value="ECO:0007669"/>
    <property type="project" value="InterPro"/>
</dbReference>
<evidence type="ECO:0000256" key="5">
    <source>
        <dbReference type="ARBA" id="ARBA00023155"/>
    </source>
</evidence>
<gene>
    <name evidence="13" type="ORF">HUJ06_003913</name>
</gene>
<keyword evidence="4 8" id="KW-0238">DNA-binding</keyword>
<sequence>MEEEAAACDIGLSLGLGHRGEFVPRRNRQKPAAPAQFYACLFPSDQPKEEIIEEKVYVDRSGLKRIEEVDDHHNNNSTSNNSSSSHTTTNDDSNNKNKMRKKLRLTKEQSMLLEDSFKQNRTLNTAQKQELAEQLNLQPRQVEVWFQNRRARTKLKQTEIDCEFLKKCYQTLSDENRRLKKEIQELRSTNLNTSPFYIQLPKVATLAICPSCERIAKAGEGKNDA</sequence>
<evidence type="ECO:0000256" key="10">
    <source>
        <dbReference type="SAM" id="Coils"/>
    </source>
</evidence>
<protein>
    <recommendedName>
        <fullName evidence="12">Homeobox domain-containing protein</fullName>
    </recommendedName>
</protein>
<dbReference type="SMART" id="SM00340">
    <property type="entry name" value="HALZ"/>
    <property type="match status" value="1"/>
</dbReference>
<dbReference type="PROSITE" id="PS00027">
    <property type="entry name" value="HOMEOBOX_1"/>
    <property type="match status" value="1"/>
</dbReference>
<evidence type="ECO:0000256" key="8">
    <source>
        <dbReference type="PROSITE-ProRule" id="PRU00108"/>
    </source>
</evidence>
<dbReference type="InterPro" id="IPR050762">
    <property type="entry name" value="HD-ZIP_Homeobox_LZ_Class_II"/>
</dbReference>
<comment type="subcellular location">
    <subcellularLocation>
        <location evidence="1 8 9">Nucleus</location>
    </subcellularLocation>
</comment>
<dbReference type="GO" id="GO:0005634">
    <property type="term" value="C:nucleus"/>
    <property type="evidence" value="ECO:0007669"/>
    <property type="project" value="UniProtKB-SubCell"/>
</dbReference>
<dbReference type="CDD" id="cd00086">
    <property type="entry name" value="homeodomain"/>
    <property type="match status" value="1"/>
</dbReference>
<dbReference type="PROSITE" id="PS50071">
    <property type="entry name" value="HOMEOBOX_2"/>
    <property type="match status" value="1"/>
</dbReference>
<dbReference type="InterPro" id="IPR009057">
    <property type="entry name" value="Homeodomain-like_sf"/>
</dbReference>
<keyword evidence="7 8" id="KW-0539">Nucleus</keyword>
<dbReference type="Pfam" id="PF02183">
    <property type="entry name" value="HALZ"/>
    <property type="match status" value="1"/>
</dbReference>
<proteinExistence type="inferred from homology"/>
<feature type="compositionally biased region" description="Low complexity" evidence="11">
    <location>
        <begin position="75"/>
        <end position="92"/>
    </location>
</feature>
<dbReference type="PANTHER" id="PTHR45714:SF34">
    <property type="entry name" value="HOMEOBOX-LEUCINE ZIPPER PROTEIN HAT9"/>
    <property type="match status" value="1"/>
</dbReference>
<feature type="DNA-binding region" description="Homeobox" evidence="8">
    <location>
        <begin position="98"/>
        <end position="157"/>
    </location>
</feature>
<feature type="region of interest" description="Disordered" evidence="11">
    <location>
        <begin position="68"/>
        <end position="101"/>
    </location>
</feature>
<evidence type="ECO:0000256" key="7">
    <source>
        <dbReference type="ARBA" id="ARBA00023242"/>
    </source>
</evidence>
<evidence type="ECO:0000256" key="2">
    <source>
        <dbReference type="ARBA" id="ARBA00006074"/>
    </source>
</evidence>
<keyword evidence="14" id="KW-1185">Reference proteome</keyword>
<dbReference type="Proteomes" id="UP000607653">
    <property type="component" value="Unassembled WGS sequence"/>
</dbReference>
<comment type="caution">
    <text evidence="13">The sequence shown here is derived from an EMBL/GenBank/DDBJ whole genome shotgun (WGS) entry which is preliminary data.</text>
</comment>
<dbReference type="EMBL" id="DUZY01000007">
    <property type="protein sequence ID" value="DAD45683.1"/>
    <property type="molecule type" value="Genomic_DNA"/>
</dbReference>
<dbReference type="Pfam" id="PF00046">
    <property type="entry name" value="Homeodomain"/>
    <property type="match status" value="1"/>
</dbReference>
<evidence type="ECO:0000313" key="14">
    <source>
        <dbReference type="Proteomes" id="UP000607653"/>
    </source>
</evidence>
<evidence type="ECO:0000256" key="1">
    <source>
        <dbReference type="ARBA" id="ARBA00004123"/>
    </source>
</evidence>
<dbReference type="SUPFAM" id="SSF46689">
    <property type="entry name" value="Homeodomain-like"/>
    <property type="match status" value="1"/>
</dbReference>
<dbReference type="SMART" id="SM00389">
    <property type="entry name" value="HOX"/>
    <property type="match status" value="1"/>
</dbReference>
<keyword evidence="5 8" id="KW-0371">Homeobox</keyword>
<feature type="coiled-coil region" evidence="10">
    <location>
        <begin position="162"/>
        <end position="189"/>
    </location>
</feature>
<dbReference type="AlphaFoldDB" id="A0A822ZLQ3"/>
<dbReference type="Gene3D" id="1.10.10.60">
    <property type="entry name" value="Homeodomain-like"/>
    <property type="match status" value="1"/>
</dbReference>
<dbReference type="InterPro" id="IPR017970">
    <property type="entry name" value="Homeobox_CS"/>
</dbReference>
<dbReference type="FunFam" id="1.10.10.60:FF:000577">
    <property type="entry name" value="Homeobox-leucine zipper protein 18"/>
    <property type="match status" value="1"/>
</dbReference>
<evidence type="ECO:0000259" key="12">
    <source>
        <dbReference type="PROSITE" id="PS50071"/>
    </source>
</evidence>
<dbReference type="InterPro" id="IPR003106">
    <property type="entry name" value="Leu_zip_homeo"/>
</dbReference>
<dbReference type="PANTHER" id="PTHR45714">
    <property type="entry name" value="HOMEOBOX-LEUCINE ZIPPER PROTEIN HAT14"/>
    <property type="match status" value="1"/>
</dbReference>
<accession>A0A822ZLQ3</accession>
<evidence type="ECO:0000256" key="6">
    <source>
        <dbReference type="ARBA" id="ARBA00023163"/>
    </source>
</evidence>
<evidence type="ECO:0000313" key="13">
    <source>
        <dbReference type="EMBL" id="DAD45683.1"/>
    </source>
</evidence>
<name>A0A822ZLQ3_NELNU</name>
<dbReference type="GO" id="GO:0000981">
    <property type="term" value="F:DNA-binding transcription factor activity, RNA polymerase II-specific"/>
    <property type="evidence" value="ECO:0007669"/>
    <property type="project" value="InterPro"/>
</dbReference>